<evidence type="ECO:0000313" key="2">
    <source>
        <dbReference type="EMBL" id="MFD1332137.1"/>
    </source>
</evidence>
<gene>
    <name evidence="2" type="ORF">ACFQ4O_09015</name>
</gene>
<dbReference type="InterPro" id="IPR009100">
    <property type="entry name" value="AcylCoA_DH/oxidase_NM_dom_sf"/>
</dbReference>
<comment type="caution">
    <text evidence="2">The sequence shown here is derived from an EMBL/GenBank/DDBJ whole genome shotgun (WGS) entry which is preliminary data.</text>
</comment>
<dbReference type="InterPro" id="IPR013786">
    <property type="entry name" value="AcylCoA_DH/ox_N"/>
</dbReference>
<dbReference type="EMBL" id="JBHTMX010000064">
    <property type="protein sequence ID" value="MFD1332137.1"/>
    <property type="molecule type" value="Genomic_DNA"/>
</dbReference>
<dbReference type="PANTHER" id="PTHR43884:SF12">
    <property type="entry name" value="ISOVALERYL-COA DEHYDROGENASE, MITOCHONDRIAL-RELATED"/>
    <property type="match status" value="1"/>
</dbReference>
<proteinExistence type="predicted"/>
<evidence type="ECO:0000259" key="1">
    <source>
        <dbReference type="Pfam" id="PF02771"/>
    </source>
</evidence>
<dbReference type="Proteomes" id="UP001597171">
    <property type="component" value="Unassembled WGS sequence"/>
</dbReference>
<evidence type="ECO:0000313" key="3">
    <source>
        <dbReference type="Proteomes" id="UP001597171"/>
    </source>
</evidence>
<dbReference type="RefSeq" id="WP_378775365.1">
    <property type="nucleotide sequence ID" value="NZ_JBHTMX010000064.1"/>
</dbReference>
<accession>A0ABW3Z7E8</accession>
<reference evidence="3" key="1">
    <citation type="journal article" date="2019" name="Int. J. Syst. Evol. Microbiol.">
        <title>The Global Catalogue of Microorganisms (GCM) 10K type strain sequencing project: providing services to taxonomists for standard genome sequencing and annotation.</title>
        <authorList>
            <consortium name="The Broad Institute Genomics Platform"/>
            <consortium name="The Broad Institute Genome Sequencing Center for Infectious Disease"/>
            <person name="Wu L."/>
            <person name="Ma J."/>
        </authorList>
    </citation>
    <scope>NUCLEOTIDE SEQUENCE [LARGE SCALE GENOMIC DNA]</scope>
    <source>
        <strain evidence="3">CCUG 61696</strain>
    </source>
</reference>
<protein>
    <submittedName>
        <fullName evidence="2">Acyl-CoA dehydrogenase family protein</fullName>
    </submittedName>
</protein>
<dbReference type="InterPro" id="IPR037069">
    <property type="entry name" value="AcylCoA_DH/ox_N_sf"/>
</dbReference>
<feature type="domain" description="Acyl-CoA dehydrogenase/oxidase N-terminal" evidence="1">
    <location>
        <begin position="22"/>
        <end position="107"/>
    </location>
</feature>
<dbReference type="Gene3D" id="1.10.540.10">
    <property type="entry name" value="Acyl-CoA dehydrogenase/oxidase, N-terminal domain"/>
    <property type="match status" value="1"/>
</dbReference>
<dbReference type="InterPro" id="IPR046373">
    <property type="entry name" value="Acyl-CoA_Oxase/DH_mid-dom_sf"/>
</dbReference>
<name>A0ABW3Z7E8_9HYPH</name>
<dbReference type="SUPFAM" id="SSF56645">
    <property type="entry name" value="Acyl-CoA dehydrogenase NM domain-like"/>
    <property type="match status" value="1"/>
</dbReference>
<dbReference type="Pfam" id="PF02771">
    <property type="entry name" value="Acyl-CoA_dh_N"/>
    <property type="match status" value="1"/>
</dbReference>
<dbReference type="Gene3D" id="2.40.110.10">
    <property type="entry name" value="Butyryl-CoA Dehydrogenase, subunit A, domain 2"/>
    <property type="match status" value="1"/>
</dbReference>
<keyword evidence="3" id="KW-1185">Reference proteome</keyword>
<organism evidence="2 3">
    <name type="scientific">Methylopila musalis</name>
    <dbReference type="NCBI Taxonomy" id="1134781"/>
    <lineage>
        <taxon>Bacteria</taxon>
        <taxon>Pseudomonadati</taxon>
        <taxon>Pseudomonadota</taxon>
        <taxon>Alphaproteobacteria</taxon>
        <taxon>Hyphomicrobiales</taxon>
        <taxon>Methylopilaceae</taxon>
        <taxon>Methylopila</taxon>
    </lineage>
</organism>
<sequence>MTLTAPLPAPLTSWLDQAAAGLDTGAVAPGDLLPRLAAADLFRIGAPEGLGGAGGTAADVVEAIAAVSERSLAAGFVFWGHRAFIEYLLQSPNAALRDRLLPDLLDGRIAGATGLSNAMKFLAGLEELQVSARADGDGLRLDGKLPWVTNLRAEGFHVAAAVAGPDGRPFVASVAYDRAGVTRSPDLDLIALRSTSTAALKLDDVAIGADEVIASDALDWCPKVRPAFLGFQIGMSIGLARRALAEAREAAGAGRHALGTELDDAAVRLQAATDALRKGLADAAFVARPADLFRIRIALAEVANDAVGLELQASGGKCYLTGPGEGFARRWREAAFLPVITPSLVQLKAALAAQGAPAGRAA</sequence>
<dbReference type="PANTHER" id="PTHR43884">
    <property type="entry name" value="ACYL-COA DEHYDROGENASE"/>
    <property type="match status" value="1"/>
</dbReference>